<proteinExistence type="predicted"/>
<protein>
    <submittedName>
        <fullName evidence="1">Uncharacterized protein</fullName>
    </submittedName>
</protein>
<sequence>MDQHIKLETLIEKLKTAPQGVLDRVMGYFEGLMEKEAKDGFVLTDEHKEYLKRQEKVPLKNYIDAFEMIQNVERKHGL</sequence>
<evidence type="ECO:0000313" key="2">
    <source>
        <dbReference type="Proteomes" id="UP000445144"/>
    </source>
</evidence>
<accession>A0A6N4X7K3</accession>
<gene>
    <name evidence="1" type="ORF">CHRY9293_03043</name>
</gene>
<evidence type="ECO:0000313" key="1">
    <source>
        <dbReference type="EMBL" id="CAA7196985.1"/>
    </source>
</evidence>
<dbReference type="RefSeq" id="WP_162033702.1">
    <property type="nucleotide sequence ID" value="NZ_CACVBR010000036.1"/>
</dbReference>
<organism evidence="1 2">
    <name type="scientific">Chryseobacterium potabilaquae</name>
    <dbReference type="NCBI Taxonomy" id="2675057"/>
    <lineage>
        <taxon>Bacteria</taxon>
        <taxon>Pseudomonadati</taxon>
        <taxon>Bacteroidota</taxon>
        <taxon>Flavobacteriia</taxon>
        <taxon>Flavobacteriales</taxon>
        <taxon>Weeksellaceae</taxon>
        <taxon>Chryseobacterium group</taxon>
        <taxon>Chryseobacterium</taxon>
    </lineage>
</organism>
<name>A0A6N4X7K3_9FLAO</name>
<reference evidence="1 2" key="1">
    <citation type="submission" date="2020-01" db="EMBL/GenBank/DDBJ databases">
        <authorList>
            <person name="Rodrigo-Torres L."/>
            <person name="Arahal R. D."/>
            <person name="Lucena T."/>
        </authorList>
    </citation>
    <scope>NUCLEOTIDE SEQUENCE [LARGE SCALE GENOMIC DNA]</scope>
    <source>
        <strain evidence="1 2">CECT 9293</strain>
    </source>
</reference>
<dbReference type="AlphaFoldDB" id="A0A6N4X7K3"/>
<dbReference type="EMBL" id="CACVBR010000036">
    <property type="protein sequence ID" value="CAA7196985.1"/>
    <property type="molecule type" value="Genomic_DNA"/>
</dbReference>
<dbReference type="Proteomes" id="UP000445144">
    <property type="component" value="Unassembled WGS sequence"/>
</dbReference>
<keyword evidence="2" id="KW-1185">Reference proteome</keyword>